<dbReference type="HOGENOM" id="CLU_766957_0_0_11"/>
<reference evidence="2 3" key="1">
    <citation type="journal article" date="2012" name="BMC Genomics">
        <title>The genome sequence of Propionibacterium acidipropionici provides insights into its biotechnological and industrial potential.</title>
        <authorList>
            <person name="Parizzi L.P."/>
            <person name="Grassi M.C."/>
            <person name="Llerena L.A."/>
            <person name="Carazzolle M.F."/>
            <person name="Queiroz V.L."/>
            <person name="Lunardi I."/>
            <person name="Zeidler A.F."/>
            <person name="Teixeira P.J."/>
            <person name="Mieczkowski P."/>
            <person name="Rincones J."/>
            <person name="Pereira G.A."/>
        </authorList>
    </citation>
    <scope>NUCLEOTIDE SEQUENCE [LARGE SCALE GENOMIC DNA]</scope>
    <source>
        <strain evidence="3">ATCC 4875 / DSM 20272 / JCM 6432 / NBRC 12425 / NCIMB 8070</strain>
    </source>
</reference>
<name>K7RNS2_ACIA4</name>
<dbReference type="EMBL" id="CP003493">
    <property type="protein sequence ID" value="AFV87926.1"/>
    <property type="molecule type" value="Genomic_DNA"/>
</dbReference>
<dbReference type="Proteomes" id="UP000000214">
    <property type="component" value="Chromosome"/>
</dbReference>
<dbReference type="InterPro" id="IPR008930">
    <property type="entry name" value="Terpenoid_cyclase/PrenylTrfase"/>
</dbReference>
<dbReference type="PATRIC" id="fig|1171373.8.peg.73"/>
<proteinExistence type="predicted"/>
<evidence type="ECO:0000313" key="2">
    <source>
        <dbReference type="EMBL" id="AFV87926.1"/>
    </source>
</evidence>
<dbReference type="SUPFAM" id="SSF48239">
    <property type="entry name" value="Terpenoid cyclases/Protein prenyltransferases"/>
    <property type="match status" value="1"/>
</dbReference>
<feature type="region of interest" description="Disordered" evidence="1">
    <location>
        <begin position="38"/>
        <end position="57"/>
    </location>
</feature>
<sequence length="361" mass="37230">MPPGITGPGKQTMAPRHLPRGLLTLTLGLALTTTGAPLARADTPADRARQSSNAPRYTTATGAAAQYVADNLSVARASSASGLGVELDALIGVSATGTQSDAAETMLSDVKTYGPTYCPTASPAGHVGACAKLSIALMSAGEDPASFDGKNYIGAVSAASSYTSYSEYVTNTALALVALSRADKPVPAALFQAAIDQSADQWPASGSPAWDDIDSGGLMLTALSHVNDSRKTATVTNIESWMDQARVDGEGWSNQVTTSDPSSNVNTTAWVAPGMDRSDETSQAVDAQSWLVSQQNTDGSFTAGPDLTEPINLMMATTQAIPPLLGLSSYDNTGTTYQPHEIRVISGQPRVCQEIGVTGVG</sequence>
<dbReference type="STRING" id="1171373.PACID_00750"/>
<organism evidence="2 3">
    <name type="scientific">Acidipropionibacterium acidipropionici (strain ATCC 4875 / DSM 20272 / JCM 6432 / NBRC 12425 / NCIMB 8070 / 4)</name>
    <name type="common">Propionibacterium acidipropionici</name>
    <dbReference type="NCBI Taxonomy" id="1171373"/>
    <lineage>
        <taxon>Bacteria</taxon>
        <taxon>Bacillati</taxon>
        <taxon>Actinomycetota</taxon>
        <taxon>Actinomycetes</taxon>
        <taxon>Propionibacteriales</taxon>
        <taxon>Propionibacteriaceae</taxon>
        <taxon>Acidipropionibacterium</taxon>
    </lineage>
</organism>
<accession>K7RNS2</accession>
<evidence type="ECO:0000313" key="3">
    <source>
        <dbReference type="Proteomes" id="UP000000214"/>
    </source>
</evidence>
<dbReference type="KEGG" id="pbo:PACID_00750"/>
<dbReference type="Gene3D" id="1.50.10.20">
    <property type="match status" value="1"/>
</dbReference>
<dbReference type="AlphaFoldDB" id="K7RNS2"/>
<protein>
    <submittedName>
        <fullName evidence="2">Tat pathway signal sequence</fullName>
    </submittedName>
</protein>
<evidence type="ECO:0000256" key="1">
    <source>
        <dbReference type="SAM" id="MobiDB-lite"/>
    </source>
</evidence>
<gene>
    <name evidence="2" type="ordered locus">PACID_00750</name>
</gene>